<reference evidence="1 2" key="1">
    <citation type="journal article" date="2021" name="Hortic Res">
        <title>The domestication of Cucurbita argyrosperma as revealed by the genome of its wild relative.</title>
        <authorList>
            <person name="Barrera-Redondo J."/>
            <person name="Sanchez-de la Vega G."/>
            <person name="Aguirre-Liguori J.A."/>
            <person name="Castellanos-Morales G."/>
            <person name="Gutierrez-Guerrero Y.T."/>
            <person name="Aguirre-Dugua X."/>
            <person name="Aguirre-Planter E."/>
            <person name="Tenaillon M.I."/>
            <person name="Lira-Saade R."/>
            <person name="Eguiarte L.E."/>
        </authorList>
    </citation>
    <scope>NUCLEOTIDE SEQUENCE [LARGE SCALE GENOMIC DNA]</scope>
    <source>
        <strain evidence="1">JBR-2021</strain>
    </source>
</reference>
<keyword evidence="2" id="KW-1185">Reference proteome</keyword>
<feature type="non-terminal residue" evidence="1">
    <location>
        <position position="1"/>
    </location>
</feature>
<gene>
    <name evidence="1" type="ORF">SDJN03_17226</name>
</gene>
<comment type="caution">
    <text evidence="1">The sequence shown here is derived from an EMBL/GenBank/DDBJ whole genome shotgun (WGS) entry which is preliminary data.</text>
</comment>
<protein>
    <submittedName>
        <fullName evidence="1">Uncharacterized protein</fullName>
    </submittedName>
</protein>
<evidence type="ECO:0000313" key="1">
    <source>
        <dbReference type="EMBL" id="KAG6588661.1"/>
    </source>
</evidence>
<evidence type="ECO:0000313" key="2">
    <source>
        <dbReference type="Proteomes" id="UP000685013"/>
    </source>
</evidence>
<name>A0AAV6MW85_9ROSI</name>
<dbReference type="Proteomes" id="UP000685013">
    <property type="component" value="Chromosome 11"/>
</dbReference>
<proteinExistence type="predicted"/>
<dbReference type="AlphaFoldDB" id="A0AAV6MW85"/>
<organism evidence="1 2">
    <name type="scientific">Cucurbita argyrosperma subsp. sororia</name>
    <dbReference type="NCBI Taxonomy" id="37648"/>
    <lineage>
        <taxon>Eukaryota</taxon>
        <taxon>Viridiplantae</taxon>
        <taxon>Streptophyta</taxon>
        <taxon>Embryophyta</taxon>
        <taxon>Tracheophyta</taxon>
        <taxon>Spermatophyta</taxon>
        <taxon>Magnoliopsida</taxon>
        <taxon>eudicotyledons</taxon>
        <taxon>Gunneridae</taxon>
        <taxon>Pentapetalae</taxon>
        <taxon>rosids</taxon>
        <taxon>fabids</taxon>
        <taxon>Cucurbitales</taxon>
        <taxon>Cucurbitaceae</taxon>
        <taxon>Cucurbiteae</taxon>
        <taxon>Cucurbita</taxon>
    </lineage>
</organism>
<sequence length="97" mass="11109">MACRFHFFSIKICKPDLIALSIRDIVITRSHGEANVTPPLWVQSVPQLTEKPPRGIPYKLAPNFLYFLDFLSFVPGSATCQYLDGWRRGWYSVGPHQ</sequence>
<dbReference type="EMBL" id="JAGKQH010000011">
    <property type="protein sequence ID" value="KAG6588661.1"/>
    <property type="molecule type" value="Genomic_DNA"/>
</dbReference>
<accession>A0AAV6MW85</accession>